<reference evidence="1 2" key="2">
    <citation type="journal article" date="2022" name="Mol. Ecol. Resour.">
        <title>The genomes of chicory, endive, great burdock and yacon provide insights into Asteraceae paleo-polyploidization history and plant inulin production.</title>
        <authorList>
            <person name="Fan W."/>
            <person name="Wang S."/>
            <person name="Wang H."/>
            <person name="Wang A."/>
            <person name="Jiang F."/>
            <person name="Liu H."/>
            <person name="Zhao H."/>
            <person name="Xu D."/>
            <person name="Zhang Y."/>
        </authorList>
    </citation>
    <scope>NUCLEOTIDE SEQUENCE [LARGE SCALE GENOMIC DNA]</scope>
    <source>
        <strain evidence="2">cv. Niubang</strain>
    </source>
</reference>
<organism evidence="1 2">
    <name type="scientific">Arctium lappa</name>
    <name type="common">Greater burdock</name>
    <name type="synonym">Lappa major</name>
    <dbReference type="NCBI Taxonomy" id="4217"/>
    <lineage>
        <taxon>Eukaryota</taxon>
        <taxon>Viridiplantae</taxon>
        <taxon>Streptophyta</taxon>
        <taxon>Embryophyta</taxon>
        <taxon>Tracheophyta</taxon>
        <taxon>Spermatophyta</taxon>
        <taxon>Magnoliopsida</taxon>
        <taxon>eudicotyledons</taxon>
        <taxon>Gunneridae</taxon>
        <taxon>Pentapetalae</taxon>
        <taxon>asterids</taxon>
        <taxon>campanulids</taxon>
        <taxon>Asterales</taxon>
        <taxon>Asteraceae</taxon>
        <taxon>Carduoideae</taxon>
        <taxon>Cardueae</taxon>
        <taxon>Arctiinae</taxon>
        <taxon>Arctium</taxon>
    </lineage>
</organism>
<name>A0ACB9BB12_ARCLA</name>
<dbReference type="EMBL" id="CM042052">
    <property type="protein sequence ID" value="KAI3719123.1"/>
    <property type="molecule type" value="Genomic_DNA"/>
</dbReference>
<accession>A0ACB9BB12</accession>
<reference evidence="2" key="1">
    <citation type="journal article" date="2022" name="Mol. Ecol. Resour.">
        <title>The genomes of chicory, endive, great burdock and yacon provide insights into Asteraceae palaeo-polyploidization history and plant inulin production.</title>
        <authorList>
            <person name="Fan W."/>
            <person name="Wang S."/>
            <person name="Wang H."/>
            <person name="Wang A."/>
            <person name="Jiang F."/>
            <person name="Liu H."/>
            <person name="Zhao H."/>
            <person name="Xu D."/>
            <person name="Zhang Y."/>
        </authorList>
    </citation>
    <scope>NUCLEOTIDE SEQUENCE [LARGE SCALE GENOMIC DNA]</scope>
    <source>
        <strain evidence="2">cv. Niubang</strain>
    </source>
</reference>
<proteinExistence type="predicted"/>
<evidence type="ECO:0000313" key="2">
    <source>
        <dbReference type="Proteomes" id="UP001055879"/>
    </source>
</evidence>
<keyword evidence="2" id="KW-1185">Reference proteome</keyword>
<sequence>MVRRLRSRRVEETKKGGTTGPNQQDIHLPPVDKDQIAEEDGCHILLEKMDATKSPEKMGQIVGKDATYQMDEIADKDQTHPPSFYLNQKQRDDEYGWHLVDQKQRDDEDVALLVSGEDILLLVLGYIFCATGRILSAFVRQKEFLN</sequence>
<comment type="caution">
    <text evidence="1">The sequence shown here is derived from an EMBL/GenBank/DDBJ whole genome shotgun (WGS) entry which is preliminary data.</text>
</comment>
<dbReference type="Proteomes" id="UP001055879">
    <property type="component" value="Linkage Group LG06"/>
</dbReference>
<protein>
    <submittedName>
        <fullName evidence="1">Uncharacterized protein</fullName>
    </submittedName>
</protein>
<gene>
    <name evidence="1" type="ORF">L6452_20015</name>
</gene>
<evidence type="ECO:0000313" key="1">
    <source>
        <dbReference type="EMBL" id="KAI3719123.1"/>
    </source>
</evidence>